<evidence type="ECO:0000313" key="2">
    <source>
        <dbReference type="Proteomes" id="UP000012429"/>
    </source>
</evidence>
<dbReference type="AlphaFoldDB" id="N6V3L4"/>
<evidence type="ECO:0000313" key="1">
    <source>
        <dbReference type="EMBL" id="ENN87686.1"/>
    </source>
</evidence>
<protein>
    <submittedName>
        <fullName evidence="1">Uncharacterized protein</fullName>
    </submittedName>
</protein>
<proteinExistence type="predicted"/>
<dbReference type="EMBL" id="AQHN01000055">
    <property type="protein sequence ID" value="ENN87686.1"/>
    <property type="molecule type" value="Genomic_DNA"/>
</dbReference>
<gene>
    <name evidence="1" type="ORF">RHSP_45851</name>
</gene>
<name>N6V3L4_9HYPH</name>
<keyword evidence="2" id="KW-1185">Reference proteome</keyword>
<dbReference type="Proteomes" id="UP000012429">
    <property type="component" value="Unassembled WGS sequence"/>
</dbReference>
<sequence>MRLARGDHREAVGEIGDAAIKNDRLLDVDHFLDGGIELTRLFAAQADGTVGLGQLDEIRHRFRIGIGQAVAVQQLLPLTNHAHVLVVQDEDLDRRVVLDSRRHFLNAHLDRGIAGNVDDQAFRMGDLHAKCCRQAIAHGPEAARGHPAVRLFETEELCRPHLVLADFRRDVGVAMLRQLVEPLDSILRHDDIVARLVGEGIARTPAGDIPPPVAKPIRRRLLRQRPPQANHVFQNIADIAEDADIDVNVLVDGRWVDIDVDFLRIRREGIEAAGDAVVKARADTDHDVAIMHRHVGFVGTMHAQHAEPVLARCRISAETHQRRGDREACQLDEFAQQLGSFRTGVDDTAAGIDDRLACILHQFDRLGDLVEITLNLWLIALLGVMRFRRRIGAGGKLNVLRNVDHNRTRAAGLRDAEGFMNNGGQLVDVLDQPVVLGARPRDADRIAFLESVRADQRRRNLARQADERDRVHQGILQRRDGIGRARTGGDQHDADLAGGAGIAFGRMAGALLVADENVLDVVLLEDLVIDRKHRAARITENVFDAVVLERLQHDLRACHSIAARLIICAGHTFVPLSAGGLER</sequence>
<organism evidence="1 2">
    <name type="scientific">Rhizobium freirei PRF 81</name>
    <dbReference type="NCBI Taxonomy" id="363754"/>
    <lineage>
        <taxon>Bacteria</taxon>
        <taxon>Pseudomonadati</taxon>
        <taxon>Pseudomonadota</taxon>
        <taxon>Alphaproteobacteria</taxon>
        <taxon>Hyphomicrobiales</taxon>
        <taxon>Rhizobiaceae</taxon>
        <taxon>Rhizobium/Agrobacterium group</taxon>
        <taxon>Rhizobium</taxon>
    </lineage>
</organism>
<comment type="caution">
    <text evidence="1">The sequence shown here is derived from an EMBL/GenBank/DDBJ whole genome shotgun (WGS) entry which is preliminary data.</text>
</comment>
<reference evidence="1 2" key="1">
    <citation type="journal article" date="2012" name="BMC Genomics">
        <title>Genomic basis of broad host range and environmental adaptability of Rhizobium tropici CIAT 899 and Rhizobium sp. PRF 81 which are used in inoculants for common bean (Phaseolus vulgaris L.).</title>
        <authorList>
            <person name="Ormeno-Orrillo E."/>
            <person name="Menna P."/>
            <person name="Almeida L.G."/>
            <person name="Ollero F.J."/>
            <person name="Nicolas M.F."/>
            <person name="Pains Rodrigues E."/>
            <person name="Shigueyoshi Nakatani A."/>
            <person name="Silva Batista J.S."/>
            <person name="Oliveira Chueire L.M."/>
            <person name="Souza R.C."/>
            <person name="Ribeiro Vasconcelos A.T."/>
            <person name="Megias M."/>
            <person name="Hungria M."/>
            <person name="Martinez-Romero E."/>
        </authorList>
    </citation>
    <scope>NUCLEOTIDE SEQUENCE [LARGE SCALE GENOMIC DNA]</scope>
    <source>
        <strain evidence="1 2">PRF 81</strain>
    </source>
</reference>
<accession>N6V3L4</accession>